<dbReference type="EMBL" id="CP042266">
    <property type="protein sequence ID" value="QDY77610.1"/>
    <property type="molecule type" value="Genomic_DNA"/>
</dbReference>
<gene>
    <name evidence="1" type="ORF">FQU76_14955</name>
</gene>
<organism evidence="1 2">
    <name type="scientific">Streptomyces qinzhouensis</name>
    <dbReference type="NCBI Taxonomy" id="2599401"/>
    <lineage>
        <taxon>Bacteria</taxon>
        <taxon>Bacillati</taxon>
        <taxon>Actinomycetota</taxon>
        <taxon>Actinomycetes</taxon>
        <taxon>Kitasatosporales</taxon>
        <taxon>Streptomycetaceae</taxon>
        <taxon>Streptomyces</taxon>
    </lineage>
</organism>
<protein>
    <submittedName>
        <fullName evidence="1">Uncharacterized protein</fullName>
    </submittedName>
</protein>
<dbReference type="KEGG" id="sqz:FQU76_14955"/>
<dbReference type="AlphaFoldDB" id="A0A5B8JIK0"/>
<dbReference type="RefSeq" id="WP_146480943.1">
    <property type="nucleotide sequence ID" value="NZ_CP042266.1"/>
</dbReference>
<dbReference type="OrthoDB" id="4211826at2"/>
<reference evidence="1 2" key="1">
    <citation type="submission" date="2019-07" db="EMBL/GenBank/DDBJ databases">
        <authorList>
            <person name="Zhu P."/>
        </authorList>
    </citation>
    <scope>NUCLEOTIDE SEQUENCE [LARGE SCALE GENOMIC DNA]</scope>
    <source>
        <strain evidence="1 2">SSL-25</strain>
    </source>
</reference>
<name>A0A5B8JIK0_9ACTN</name>
<accession>A0A5B8JIK0</accession>
<evidence type="ECO:0000313" key="2">
    <source>
        <dbReference type="Proteomes" id="UP000320580"/>
    </source>
</evidence>
<dbReference type="Proteomes" id="UP000320580">
    <property type="component" value="Chromosome"/>
</dbReference>
<keyword evidence="2" id="KW-1185">Reference proteome</keyword>
<evidence type="ECO:0000313" key="1">
    <source>
        <dbReference type="EMBL" id="QDY77610.1"/>
    </source>
</evidence>
<proteinExistence type="predicted"/>
<sequence length="68" mass="7655">MTIKVYRVDADGTRLPVHTVVRVPRADETTVVPAFTPYPPCLCLNCIDPNRDIGPAKQKYVTEANRDR</sequence>